<proteinExistence type="predicted"/>
<reference evidence="1" key="2">
    <citation type="submission" date="2024-03" db="EMBL/GenBank/DDBJ databases">
        <authorList>
            <person name="Bromfield E.S.P."/>
            <person name="Cloutier S."/>
        </authorList>
    </citation>
    <scope>NUCLEOTIDE SEQUENCE</scope>
    <source>
        <strain evidence="1">5S5</strain>
    </source>
</reference>
<protein>
    <recommendedName>
        <fullName evidence="3">DUF1508 domain-containing protein</fullName>
    </recommendedName>
</protein>
<accession>A0ABZ2NPH9</accession>
<gene>
    <name evidence="1" type="ORF">WDK88_22715</name>
</gene>
<evidence type="ECO:0008006" key="3">
    <source>
        <dbReference type="Google" id="ProtNLM"/>
    </source>
</evidence>
<dbReference type="Proteomes" id="UP001432046">
    <property type="component" value="Chromosome"/>
</dbReference>
<keyword evidence="2" id="KW-1185">Reference proteome</keyword>
<evidence type="ECO:0000313" key="2">
    <source>
        <dbReference type="Proteomes" id="UP001432046"/>
    </source>
</evidence>
<evidence type="ECO:0000313" key="1">
    <source>
        <dbReference type="EMBL" id="WXC76331.1"/>
    </source>
</evidence>
<reference evidence="1" key="1">
    <citation type="journal article" date="2021" name="Int. J. Syst. Evol. Microbiol.">
        <title>Bradyrhizobium septentrionale sp. nov. (sv. septentrionale) and Bradyrhizobium quebecense sp. nov. (sv. septentrionale) associated with legumes native to Canada possess rearranged symbiosis genes and numerous insertion sequences.</title>
        <authorList>
            <person name="Bromfield E.S.P."/>
            <person name="Cloutier S."/>
        </authorList>
    </citation>
    <scope>NUCLEOTIDE SEQUENCE</scope>
    <source>
        <strain evidence="1">5S5</strain>
    </source>
</reference>
<dbReference type="EMBL" id="CP147711">
    <property type="protein sequence ID" value="WXC76331.1"/>
    <property type="molecule type" value="Genomic_DNA"/>
</dbReference>
<name>A0ABZ2NPH9_9BRAD</name>
<organism evidence="1 2">
    <name type="scientific">Bradyrhizobium septentrionale</name>
    <dbReference type="NCBI Taxonomy" id="1404411"/>
    <lineage>
        <taxon>Bacteria</taxon>
        <taxon>Pseudomonadati</taxon>
        <taxon>Pseudomonadota</taxon>
        <taxon>Alphaproteobacteria</taxon>
        <taxon>Hyphomicrobiales</taxon>
        <taxon>Nitrobacteraceae</taxon>
        <taxon>Bradyrhizobium</taxon>
    </lineage>
</organism>
<dbReference type="RefSeq" id="WP_338821439.1">
    <property type="nucleotide sequence ID" value="NZ_CP147708.1"/>
</dbReference>
<sequence>MADGGPVRIGIPDRGSFEVKLPDRSFYFYWDDNADRRSVRGVDGSHQALEKAKAFARVHRERLNG</sequence>